<evidence type="ECO:0000256" key="3">
    <source>
        <dbReference type="ARBA" id="ARBA00015325"/>
    </source>
</evidence>
<evidence type="ECO:0000256" key="9">
    <source>
        <dbReference type="ARBA" id="ARBA00023136"/>
    </source>
</evidence>
<sequence length="804" mass="87919">MERRLLTFIVSSTAFFLVYMTLRAKFAPQPAPAPAAAIVDEAENLVVDPAAPVEKPDATGIETDDSVADGQKFENSESESERSTQPEWITLGSMAAQSNYYMLVTINTRGGGIERIELTERDEGGKLRYHRVDTREGYLGYLAAEAATSIDGVTVNVVGPGTPAEIAGLQVGDIITSVGGRSVTNRQSLQNALVDSVPGDSIDIEVVRQGGTSPMTLPAVLSEYPLDIVRLAKDGGADQVEGNLSRSSCLMSLSQVNRKSIGLGETRIAGYESPSELVWSVADPVEGESPAGQSLNLDLELSASEMQAIGGKPVRLRRSYAISPKDYSIDMTLQVDNLADDPQDLAYRIEGPNGLTLEGWWYSNKISPNFSGAAARDVIYKTAAEGHELISGYNLLKTAKKTPANPYEAIFAPDREDAARSLNYIGVDAQYFAVAFIPPTNVESLTTFRRAVAGVVADPLSVPKHKERAVNASFVLDSVVATVPAGGSLRQEMQLFAGPKDPAVLEPYGLGQFVYYGWFERFAKLLGKLLHVLSGVGNYALAIILLTVIVRAAMFPLSRKAAVNAQKMQELAPELKKITEQYKDDMEGRMKAQRELQKRVGFNPMAGCLPMFLQLPIFIGLYRALSVDIELRQQPVFSGWDWASNLAGPDMFAYWGDWMMDYFAGRGTGWLGPYFNILPVIVVGLFLAQQKMFMPPATDEQTAMTQKMMNIMTLMMGLFFFRVPAGLCIYFITSSLWGIGERILVKKTLPTKSHFDAAVLEGSAVPKGSKPADRKETLADKIKNAVNKPEPTFDRPNKRKRPKK</sequence>
<comment type="similarity">
    <text evidence="2 13">Belongs to the OXA1/ALB3/YidC family. Type 1 subfamily.</text>
</comment>
<feature type="transmembrane region" description="Helical" evidence="13">
    <location>
        <begin position="600"/>
        <end position="622"/>
    </location>
</feature>
<dbReference type="InterPro" id="IPR036034">
    <property type="entry name" value="PDZ_sf"/>
</dbReference>
<dbReference type="OrthoDB" id="9780552at2"/>
<dbReference type="Gene3D" id="2.30.42.10">
    <property type="match status" value="1"/>
</dbReference>
<dbReference type="AlphaFoldDB" id="A0A5C6EFR3"/>
<dbReference type="InterPro" id="IPR001478">
    <property type="entry name" value="PDZ"/>
</dbReference>
<evidence type="ECO:0000256" key="12">
    <source>
        <dbReference type="ARBA" id="ARBA00033342"/>
    </source>
</evidence>
<keyword evidence="7 13" id="KW-0653">Protein transport</keyword>
<feature type="transmembrane region" description="Helical" evidence="13">
    <location>
        <begin position="529"/>
        <end position="550"/>
    </location>
</feature>
<dbReference type="InterPro" id="IPR019998">
    <property type="entry name" value="Membr_insert_YidC"/>
</dbReference>
<feature type="region of interest" description="Disordered" evidence="14">
    <location>
        <begin position="52"/>
        <end position="86"/>
    </location>
</feature>
<feature type="transmembrane region" description="Helical" evidence="13">
    <location>
        <begin position="670"/>
        <end position="688"/>
    </location>
</feature>
<keyword evidence="8 13" id="KW-1133">Transmembrane helix</keyword>
<dbReference type="GO" id="GO:0032977">
    <property type="term" value="F:membrane insertase activity"/>
    <property type="evidence" value="ECO:0007669"/>
    <property type="project" value="InterPro"/>
</dbReference>
<keyword evidence="5 13" id="KW-1003">Cell membrane</keyword>
<dbReference type="Gene3D" id="2.70.98.90">
    <property type="match status" value="1"/>
</dbReference>
<dbReference type="CDD" id="cd06779">
    <property type="entry name" value="cpPDZ_Deg_HtrA-like"/>
    <property type="match status" value="1"/>
</dbReference>
<evidence type="ECO:0000259" key="15">
    <source>
        <dbReference type="PROSITE" id="PS50106"/>
    </source>
</evidence>
<feature type="transmembrane region" description="Helical" evidence="13">
    <location>
        <begin position="709"/>
        <end position="732"/>
    </location>
</feature>
<evidence type="ECO:0000256" key="13">
    <source>
        <dbReference type="HAMAP-Rule" id="MF_01810"/>
    </source>
</evidence>
<evidence type="ECO:0000256" key="6">
    <source>
        <dbReference type="ARBA" id="ARBA00022692"/>
    </source>
</evidence>
<dbReference type="Pfam" id="PF14849">
    <property type="entry name" value="YidC_periplas"/>
    <property type="match status" value="1"/>
</dbReference>
<dbReference type="InterPro" id="IPR028053">
    <property type="entry name" value="Membr_insert_YidC_N"/>
</dbReference>
<dbReference type="CDD" id="cd20070">
    <property type="entry name" value="5TM_YidC_Alb3"/>
    <property type="match status" value="1"/>
</dbReference>
<evidence type="ECO:0000256" key="14">
    <source>
        <dbReference type="SAM" id="MobiDB-lite"/>
    </source>
</evidence>
<feature type="region of interest" description="Disordered" evidence="14">
    <location>
        <begin position="766"/>
        <end position="804"/>
    </location>
</feature>
<evidence type="ECO:0000256" key="7">
    <source>
        <dbReference type="ARBA" id="ARBA00022927"/>
    </source>
</evidence>
<dbReference type="EMBL" id="SJPW01000007">
    <property type="protein sequence ID" value="TWU47628.1"/>
    <property type="molecule type" value="Genomic_DNA"/>
</dbReference>
<name>A0A5C6EFR3_9BACT</name>
<organism evidence="16 17">
    <name type="scientific">Rubripirellula tenax</name>
    <dbReference type="NCBI Taxonomy" id="2528015"/>
    <lineage>
        <taxon>Bacteria</taxon>
        <taxon>Pseudomonadati</taxon>
        <taxon>Planctomycetota</taxon>
        <taxon>Planctomycetia</taxon>
        <taxon>Pirellulales</taxon>
        <taxon>Pirellulaceae</taxon>
        <taxon>Rubripirellula</taxon>
    </lineage>
</organism>
<dbReference type="InterPro" id="IPR038221">
    <property type="entry name" value="YidC_periplasmic_sf"/>
</dbReference>
<evidence type="ECO:0000313" key="17">
    <source>
        <dbReference type="Proteomes" id="UP000318288"/>
    </source>
</evidence>
<dbReference type="RefSeq" id="WP_146461577.1">
    <property type="nucleotide sequence ID" value="NZ_SJPW01000007.1"/>
</dbReference>
<dbReference type="SMART" id="SM00228">
    <property type="entry name" value="PDZ"/>
    <property type="match status" value="1"/>
</dbReference>
<evidence type="ECO:0000256" key="10">
    <source>
        <dbReference type="ARBA" id="ARBA00023186"/>
    </source>
</evidence>
<dbReference type="GO" id="GO:0015031">
    <property type="term" value="P:protein transport"/>
    <property type="evidence" value="ECO:0007669"/>
    <property type="project" value="UniProtKB-KW"/>
</dbReference>
<dbReference type="Pfam" id="PF17820">
    <property type="entry name" value="PDZ_6"/>
    <property type="match status" value="1"/>
</dbReference>
<evidence type="ECO:0000256" key="8">
    <source>
        <dbReference type="ARBA" id="ARBA00022989"/>
    </source>
</evidence>
<reference evidence="16 17" key="1">
    <citation type="submission" date="2019-02" db="EMBL/GenBank/DDBJ databases">
        <title>Deep-cultivation of Planctomycetes and their phenomic and genomic characterization uncovers novel biology.</title>
        <authorList>
            <person name="Wiegand S."/>
            <person name="Jogler M."/>
            <person name="Boedeker C."/>
            <person name="Pinto D."/>
            <person name="Vollmers J."/>
            <person name="Rivas-Marin E."/>
            <person name="Kohn T."/>
            <person name="Peeters S.H."/>
            <person name="Heuer A."/>
            <person name="Rast P."/>
            <person name="Oberbeckmann S."/>
            <person name="Bunk B."/>
            <person name="Jeske O."/>
            <person name="Meyerdierks A."/>
            <person name="Storesund J.E."/>
            <person name="Kallscheuer N."/>
            <person name="Luecker S."/>
            <person name="Lage O.M."/>
            <person name="Pohl T."/>
            <person name="Merkel B.J."/>
            <person name="Hornburger P."/>
            <person name="Mueller R.-W."/>
            <person name="Bruemmer F."/>
            <person name="Labrenz M."/>
            <person name="Spormann A.M."/>
            <person name="Op Den Camp H."/>
            <person name="Overmann J."/>
            <person name="Amann R."/>
            <person name="Jetten M.S.M."/>
            <person name="Mascher T."/>
            <person name="Medema M.H."/>
            <person name="Devos D.P."/>
            <person name="Kaster A.-K."/>
            <person name="Ovreas L."/>
            <person name="Rohde M."/>
            <person name="Galperin M.Y."/>
            <person name="Jogler C."/>
        </authorList>
    </citation>
    <scope>NUCLEOTIDE SEQUENCE [LARGE SCALE GENOMIC DNA]</scope>
    <source>
        <strain evidence="16 17">Poly51</strain>
    </source>
</reference>
<evidence type="ECO:0000256" key="11">
    <source>
        <dbReference type="ARBA" id="ARBA00033245"/>
    </source>
</evidence>
<dbReference type="PANTHER" id="PTHR12428:SF65">
    <property type="entry name" value="CYTOCHROME C OXIDASE ASSEMBLY PROTEIN COX18, MITOCHONDRIAL"/>
    <property type="match status" value="1"/>
</dbReference>
<evidence type="ECO:0000256" key="1">
    <source>
        <dbReference type="ARBA" id="ARBA00004429"/>
    </source>
</evidence>
<comment type="subunit">
    <text evidence="13">Interacts with the Sec translocase complex via SecD. Specifically interacts with transmembrane segments of nascent integral membrane proteins during membrane integration.</text>
</comment>
<dbReference type="HAMAP" id="MF_01810">
    <property type="entry name" value="YidC_type1"/>
    <property type="match status" value="1"/>
</dbReference>
<keyword evidence="10 13" id="KW-0143">Chaperone</keyword>
<dbReference type="Pfam" id="PF02096">
    <property type="entry name" value="60KD_IMP"/>
    <property type="match status" value="1"/>
</dbReference>
<dbReference type="GO" id="GO:0005886">
    <property type="term" value="C:plasma membrane"/>
    <property type="evidence" value="ECO:0007669"/>
    <property type="project" value="UniProtKB-SubCell"/>
</dbReference>
<dbReference type="SUPFAM" id="SSF50156">
    <property type="entry name" value="PDZ domain-like"/>
    <property type="match status" value="1"/>
</dbReference>
<evidence type="ECO:0000256" key="2">
    <source>
        <dbReference type="ARBA" id="ARBA00010527"/>
    </source>
</evidence>
<feature type="compositionally biased region" description="Basic and acidic residues" evidence="14">
    <location>
        <begin position="71"/>
        <end position="84"/>
    </location>
</feature>
<dbReference type="InterPro" id="IPR041489">
    <property type="entry name" value="PDZ_6"/>
</dbReference>
<dbReference type="InterPro" id="IPR047196">
    <property type="entry name" value="YidC_ALB_C"/>
</dbReference>
<dbReference type="PANTHER" id="PTHR12428">
    <property type="entry name" value="OXA1"/>
    <property type="match status" value="1"/>
</dbReference>
<dbReference type="InterPro" id="IPR028055">
    <property type="entry name" value="YidC/Oxa/ALB_C"/>
</dbReference>
<dbReference type="PROSITE" id="PS50106">
    <property type="entry name" value="PDZ"/>
    <property type="match status" value="1"/>
</dbReference>
<gene>
    <name evidence="13 16" type="primary">yidC</name>
    <name evidence="16" type="ORF">Poly51_54290</name>
</gene>
<dbReference type="Proteomes" id="UP000318288">
    <property type="component" value="Unassembled WGS sequence"/>
</dbReference>
<dbReference type="NCBIfam" id="TIGR03592">
    <property type="entry name" value="yidC_oxa1_cterm"/>
    <property type="match status" value="1"/>
</dbReference>
<evidence type="ECO:0000313" key="16">
    <source>
        <dbReference type="EMBL" id="TWU47628.1"/>
    </source>
</evidence>
<dbReference type="InterPro" id="IPR001708">
    <property type="entry name" value="YidC/ALB3/OXA1/COX18"/>
</dbReference>
<dbReference type="CDD" id="cd19961">
    <property type="entry name" value="EcYidC-like_peri"/>
    <property type="match status" value="1"/>
</dbReference>
<keyword evidence="17" id="KW-1185">Reference proteome</keyword>
<comment type="subcellular location">
    <subcellularLocation>
        <location evidence="1">Cell inner membrane</location>
        <topology evidence="1">Multi-pass membrane protein</topology>
    </subcellularLocation>
    <subcellularLocation>
        <location evidence="13">Cell membrane</location>
        <topology evidence="13">Multi-pass membrane protein</topology>
    </subcellularLocation>
</comment>
<keyword evidence="6 13" id="KW-0812">Transmembrane</keyword>
<proteinExistence type="inferred from homology"/>
<feature type="domain" description="PDZ" evidence="15">
    <location>
        <begin position="115"/>
        <end position="210"/>
    </location>
</feature>
<keyword evidence="4 13" id="KW-0813">Transport</keyword>
<accession>A0A5C6EFR3</accession>
<comment type="function">
    <text evidence="13">Required for the insertion and/or proper folding and/or complex formation of integral membrane proteins into the membrane. Involved in integration of membrane proteins that insert both dependently and independently of the Sec translocase complex, as well as at least some lipoproteins. Aids folding of multispanning membrane proteins.</text>
</comment>
<evidence type="ECO:0000256" key="4">
    <source>
        <dbReference type="ARBA" id="ARBA00022448"/>
    </source>
</evidence>
<keyword evidence="9 13" id="KW-0472">Membrane</keyword>
<dbReference type="GO" id="GO:0051205">
    <property type="term" value="P:protein insertion into membrane"/>
    <property type="evidence" value="ECO:0007669"/>
    <property type="project" value="TreeGrafter"/>
</dbReference>
<protein>
    <recommendedName>
        <fullName evidence="3 13">Membrane protein insertase YidC</fullName>
    </recommendedName>
    <alternativeName>
        <fullName evidence="12 13">Foldase YidC</fullName>
    </alternativeName>
    <alternativeName>
        <fullName evidence="11 13">Membrane integrase YidC</fullName>
    </alternativeName>
    <alternativeName>
        <fullName evidence="13">Membrane protein YidC</fullName>
    </alternativeName>
</protein>
<evidence type="ECO:0000256" key="5">
    <source>
        <dbReference type="ARBA" id="ARBA00022475"/>
    </source>
</evidence>
<comment type="caution">
    <text evidence="16">The sequence shown here is derived from an EMBL/GenBank/DDBJ whole genome shotgun (WGS) entry which is preliminary data.</text>
</comment>
<feature type="compositionally biased region" description="Basic and acidic residues" evidence="14">
    <location>
        <begin position="770"/>
        <end position="783"/>
    </location>
</feature>